<keyword evidence="4" id="KW-1185">Reference proteome</keyword>
<reference evidence="3" key="1">
    <citation type="submission" date="2023-03" db="EMBL/GenBank/DDBJ databases">
        <title>Mating type loci evolution in Malassezia.</title>
        <authorList>
            <person name="Coelho M.A."/>
        </authorList>
    </citation>
    <scope>NUCLEOTIDE SEQUENCE</scope>
    <source>
        <strain evidence="3">CBS 12830</strain>
    </source>
</reference>
<dbReference type="InterPro" id="IPR033349">
    <property type="entry name" value="ATRIP"/>
</dbReference>
<evidence type="ECO:0000256" key="1">
    <source>
        <dbReference type="SAM" id="Coils"/>
    </source>
</evidence>
<dbReference type="Proteomes" id="UP001214415">
    <property type="component" value="Chromosome 3"/>
</dbReference>
<keyword evidence="1" id="KW-0175">Coiled coil</keyword>
<feature type="region of interest" description="Disordered" evidence="2">
    <location>
        <begin position="147"/>
        <end position="266"/>
    </location>
</feature>
<evidence type="ECO:0000256" key="2">
    <source>
        <dbReference type="SAM" id="MobiDB-lite"/>
    </source>
</evidence>
<feature type="coiled-coil region" evidence="1">
    <location>
        <begin position="48"/>
        <end position="75"/>
    </location>
</feature>
<feature type="compositionally biased region" description="Polar residues" evidence="2">
    <location>
        <begin position="157"/>
        <end position="167"/>
    </location>
</feature>
<evidence type="ECO:0000313" key="3">
    <source>
        <dbReference type="EMBL" id="WFD23079.1"/>
    </source>
</evidence>
<gene>
    <name evidence="3" type="ORF">MEQU1_001763</name>
</gene>
<feature type="compositionally biased region" description="Low complexity" evidence="2">
    <location>
        <begin position="206"/>
        <end position="215"/>
    </location>
</feature>
<evidence type="ECO:0000313" key="4">
    <source>
        <dbReference type="Proteomes" id="UP001214415"/>
    </source>
</evidence>
<proteinExistence type="predicted"/>
<name>A0AAF0IYL8_9BASI</name>
<sequence>MDEDGADESFDDPWWDDLAIDHETESQLQVAEQKGLSTPVATPKDVSLHALQAQIQELRTLQKQQEEVIASLTKKNQQQHGEIAVVRANWNRVQQQNLALQHRQSDLEKEYRVKLENVQQDNRRQMERLETAAAFRHIKTTPGTDALATPAARASMRPSQNAPLTLQRSKRPRVTQEESILPALRTTAKREFPHFDNSFLPPSPSPSSAAPNPGAAAPPSPLLRRRRSSDASLATPSPEPMPAPIPETTLDPCTYVLGPEDASSGPPPASALLHMLALALPERVPASLHERWRYATEQLWQCVLRGTSYAAFQSDCGGMAQLFMEDTPSHGAEEDLRSKLSGAVSRVWAAQADRLYGTIAGAFRTMLDILISAAWTSCLCELLGWITALSVAHPDFVPYNLKSMRLLCWDQGPGASQVGCKTPSSSQASPSTPMQRSLVPMLVECLRLTVCPKNAAEEGTRMAEQHALRLSVVRLCRIIAWTQVPYGLQELQPFLKTPGVLLLLLSKPEIHADVLVDTMDLLTLITGDPLALHLCLSSPWEPAWQPNINPRLSQARFPMLDVLAKHLVDRRHDTPPLESHQIHASIVAFLVHAMRWADTSMVLADSMTLLPALIQVLSWDVQILWNSEPAVPSPSLLSAERALERVCQSTQCLHGLFLPEGQPPRPLAEKLLAPPIQTVLHGVRHAFVVAIARIAFASEPDWLVLPVVSEPAALERRSRMRTQLESASALASELIDLVLAPSETDEIYELLADDSD</sequence>
<dbReference type="AlphaFoldDB" id="A0AAF0IYL8"/>
<accession>A0AAF0IYL8</accession>
<protein>
    <submittedName>
        <fullName evidence="3">Uncharacterized protein</fullName>
    </submittedName>
</protein>
<dbReference type="PANTHER" id="PTHR28594">
    <property type="entry name" value="ATR-INTERACTING PROTEIN"/>
    <property type="match status" value="1"/>
</dbReference>
<dbReference type="GO" id="GO:0000077">
    <property type="term" value="P:DNA damage checkpoint signaling"/>
    <property type="evidence" value="ECO:0007669"/>
    <property type="project" value="InterPro"/>
</dbReference>
<dbReference type="PANTHER" id="PTHR28594:SF1">
    <property type="entry name" value="ATR-INTERACTING PROTEIN"/>
    <property type="match status" value="1"/>
</dbReference>
<dbReference type="EMBL" id="CP119902">
    <property type="protein sequence ID" value="WFD23079.1"/>
    <property type="molecule type" value="Genomic_DNA"/>
</dbReference>
<organism evidence="3 4">
    <name type="scientific">Malassezia equina</name>
    <dbReference type="NCBI Taxonomy" id="1381935"/>
    <lineage>
        <taxon>Eukaryota</taxon>
        <taxon>Fungi</taxon>
        <taxon>Dikarya</taxon>
        <taxon>Basidiomycota</taxon>
        <taxon>Ustilaginomycotina</taxon>
        <taxon>Malasseziomycetes</taxon>
        <taxon>Malasseziales</taxon>
        <taxon>Malasseziaceae</taxon>
        <taxon>Malassezia</taxon>
    </lineage>
</organism>